<evidence type="ECO:0000313" key="1">
    <source>
        <dbReference type="EMBL" id="CCA77048.1"/>
    </source>
</evidence>
<proteinExistence type="predicted"/>
<reference evidence="1 2" key="1">
    <citation type="journal article" date="2011" name="PLoS Pathog.">
        <title>Endophytic Life Strategies Decoded by Genome and Transcriptome Analyses of the Mutualistic Root Symbiont Piriformospora indica.</title>
        <authorList>
            <person name="Zuccaro A."/>
            <person name="Lahrmann U."/>
            <person name="Guldener U."/>
            <person name="Langen G."/>
            <person name="Pfiffi S."/>
            <person name="Biedenkopf D."/>
            <person name="Wong P."/>
            <person name="Samans B."/>
            <person name="Grimm C."/>
            <person name="Basiewicz M."/>
            <person name="Murat C."/>
            <person name="Martin F."/>
            <person name="Kogel K.H."/>
        </authorList>
    </citation>
    <scope>NUCLEOTIDE SEQUENCE [LARGE SCALE GENOMIC DNA]</scope>
    <source>
        <strain evidence="1 2">DSM 11827</strain>
    </source>
</reference>
<accession>G4U0F5</accession>
<dbReference type="HOGENOM" id="CLU_2146845_0_0_1"/>
<dbReference type="InParanoid" id="G4U0F5"/>
<keyword evidence="2" id="KW-1185">Reference proteome</keyword>
<dbReference type="AlphaFoldDB" id="G4U0F5"/>
<comment type="caution">
    <text evidence="1">The sequence shown here is derived from an EMBL/GenBank/DDBJ whole genome shotgun (WGS) entry which is preliminary data.</text>
</comment>
<sequence length="112" mass="13037">MRREETRQTSEDRRGLWDRLSSSEIGSRYELGLDQVAWERTRREDELSPAIPLLGLVANQTLEYADTSEISRDNYRKQVSERVQHIKKGKYRTSSTDLESACATLFTCFHIP</sequence>
<dbReference type="EMBL" id="CAFZ01001219">
    <property type="protein sequence ID" value="CCA77048.1"/>
    <property type="molecule type" value="Genomic_DNA"/>
</dbReference>
<organism evidence="1 2">
    <name type="scientific">Serendipita indica (strain DSM 11827)</name>
    <name type="common">Root endophyte fungus</name>
    <name type="synonym">Piriformospora indica</name>
    <dbReference type="NCBI Taxonomy" id="1109443"/>
    <lineage>
        <taxon>Eukaryota</taxon>
        <taxon>Fungi</taxon>
        <taxon>Dikarya</taxon>
        <taxon>Basidiomycota</taxon>
        <taxon>Agaricomycotina</taxon>
        <taxon>Agaricomycetes</taxon>
        <taxon>Sebacinales</taxon>
        <taxon>Serendipitaceae</taxon>
        <taxon>Serendipita</taxon>
    </lineage>
</organism>
<protein>
    <submittedName>
        <fullName evidence="1">Uncharacterized protein</fullName>
    </submittedName>
</protein>
<dbReference type="Proteomes" id="UP000007148">
    <property type="component" value="Unassembled WGS sequence"/>
</dbReference>
<gene>
    <name evidence="1" type="ORF">PIIN_11033</name>
</gene>
<name>G4U0F5_SERID</name>
<evidence type="ECO:0000313" key="2">
    <source>
        <dbReference type="Proteomes" id="UP000007148"/>
    </source>
</evidence>